<evidence type="ECO:0000256" key="3">
    <source>
        <dbReference type="ARBA" id="ARBA00023002"/>
    </source>
</evidence>
<dbReference type="InterPro" id="IPR036249">
    <property type="entry name" value="Thioredoxin-like_sf"/>
</dbReference>
<evidence type="ECO:0000256" key="1">
    <source>
        <dbReference type="ARBA" id="ARBA00005791"/>
    </source>
</evidence>
<dbReference type="InterPro" id="IPR012336">
    <property type="entry name" value="Thioredoxin-like_fold"/>
</dbReference>
<keyword evidence="5" id="KW-0676">Redox-active center</keyword>
<keyword evidence="6" id="KW-0472">Membrane</keyword>
<evidence type="ECO:0000313" key="9">
    <source>
        <dbReference type="Proteomes" id="UP000034704"/>
    </source>
</evidence>
<organism evidence="8 9">
    <name type="scientific">Candidatus Nomurabacteria bacterium GW2011_GWC2_42_20</name>
    <dbReference type="NCBI Taxonomy" id="1618756"/>
    <lineage>
        <taxon>Bacteria</taxon>
        <taxon>Candidatus Nomuraibacteriota</taxon>
    </lineage>
</organism>
<dbReference type="PROSITE" id="PS51352">
    <property type="entry name" value="THIOREDOXIN_2"/>
    <property type="match status" value="1"/>
</dbReference>
<evidence type="ECO:0000256" key="5">
    <source>
        <dbReference type="ARBA" id="ARBA00023284"/>
    </source>
</evidence>
<proteinExistence type="inferred from homology"/>
<comment type="caution">
    <text evidence="8">The sequence shown here is derived from an EMBL/GenBank/DDBJ whole genome shotgun (WGS) entry which is preliminary data.</text>
</comment>
<dbReference type="AlphaFoldDB" id="A0A0G1CCK3"/>
<feature type="transmembrane region" description="Helical" evidence="6">
    <location>
        <begin position="17"/>
        <end position="37"/>
    </location>
</feature>
<dbReference type="SUPFAM" id="SSF52833">
    <property type="entry name" value="Thioredoxin-like"/>
    <property type="match status" value="1"/>
</dbReference>
<dbReference type="STRING" id="1618756.UV12_C0008G0041"/>
<keyword evidence="2" id="KW-0732">Signal</keyword>
<sequence length="233" mass="25036">MEGENTAVTQKQVSQTYAIPFAIVIAGLAIAGAIYFGDGKNAAVAAQPTGSVEAVTSDDHIIGNPNAKIVIVEYSDTECPFCKSFHPTMQRIMNDYGNDGKVAWVYRHFPLPFHTKAPREAEATECANKLGGNTKFWEYLNSVFQVTAGNDQLDPAELPKIAESIGLDVNAFNTCLDSGEMKSIVDKHIDGGKKAGVSGTPFSIILVNKKPVSSINGAQPYEAVKAQIDELLK</sequence>
<reference evidence="8 9" key="1">
    <citation type="journal article" date="2015" name="Nature">
        <title>rRNA introns, odd ribosomes, and small enigmatic genomes across a large radiation of phyla.</title>
        <authorList>
            <person name="Brown C.T."/>
            <person name="Hug L.A."/>
            <person name="Thomas B.C."/>
            <person name="Sharon I."/>
            <person name="Castelle C.J."/>
            <person name="Singh A."/>
            <person name="Wilkins M.J."/>
            <person name="Williams K.H."/>
            <person name="Banfield J.F."/>
        </authorList>
    </citation>
    <scope>NUCLEOTIDE SEQUENCE [LARGE SCALE GENOMIC DNA]</scope>
</reference>
<accession>A0A0G1CCK3</accession>
<keyword evidence="6" id="KW-0812">Transmembrane</keyword>
<evidence type="ECO:0000256" key="4">
    <source>
        <dbReference type="ARBA" id="ARBA00023157"/>
    </source>
</evidence>
<dbReference type="Pfam" id="PF13462">
    <property type="entry name" value="Thioredoxin_4"/>
    <property type="match status" value="1"/>
</dbReference>
<gene>
    <name evidence="8" type="ORF">UV12_C0008G0041</name>
</gene>
<evidence type="ECO:0000259" key="7">
    <source>
        <dbReference type="PROSITE" id="PS51352"/>
    </source>
</evidence>
<dbReference type="InterPro" id="IPR013766">
    <property type="entry name" value="Thioredoxin_domain"/>
</dbReference>
<keyword evidence="4" id="KW-1015">Disulfide bond</keyword>
<name>A0A0G1CCK3_9BACT</name>
<feature type="domain" description="Thioredoxin" evidence="7">
    <location>
        <begin position="43"/>
        <end position="233"/>
    </location>
</feature>
<dbReference type="Gene3D" id="3.40.30.10">
    <property type="entry name" value="Glutaredoxin"/>
    <property type="match status" value="1"/>
</dbReference>
<dbReference type="PANTHER" id="PTHR13887">
    <property type="entry name" value="GLUTATHIONE S-TRANSFERASE KAPPA"/>
    <property type="match status" value="1"/>
</dbReference>
<keyword evidence="6" id="KW-1133">Transmembrane helix</keyword>
<evidence type="ECO:0000256" key="6">
    <source>
        <dbReference type="SAM" id="Phobius"/>
    </source>
</evidence>
<dbReference type="EMBL" id="LCDG01000008">
    <property type="protein sequence ID" value="KKS47373.1"/>
    <property type="molecule type" value="Genomic_DNA"/>
</dbReference>
<keyword evidence="3" id="KW-0560">Oxidoreductase</keyword>
<evidence type="ECO:0000256" key="2">
    <source>
        <dbReference type="ARBA" id="ARBA00022729"/>
    </source>
</evidence>
<dbReference type="GO" id="GO:0016491">
    <property type="term" value="F:oxidoreductase activity"/>
    <property type="evidence" value="ECO:0007669"/>
    <property type="project" value="UniProtKB-KW"/>
</dbReference>
<dbReference type="PANTHER" id="PTHR13887:SF14">
    <property type="entry name" value="DISULFIDE BOND FORMATION PROTEIN D"/>
    <property type="match status" value="1"/>
</dbReference>
<protein>
    <submittedName>
        <fullName evidence="8">Periplasmic thiol:disulfide interchange protein DsbA</fullName>
    </submittedName>
</protein>
<dbReference type="Proteomes" id="UP000034704">
    <property type="component" value="Unassembled WGS sequence"/>
</dbReference>
<evidence type="ECO:0000313" key="8">
    <source>
        <dbReference type="EMBL" id="KKS47373.1"/>
    </source>
</evidence>
<comment type="similarity">
    <text evidence="1">Belongs to the thioredoxin family. DsbA subfamily.</text>
</comment>